<dbReference type="AlphaFoldDB" id="A0A2C9VGA8"/>
<accession>A0A2C9VGA8</accession>
<proteinExistence type="predicted"/>
<dbReference type="EMBL" id="CM004394">
    <property type="protein sequence ID" value="OAY44365.1"/>
    <property type="molecule type" value="Genomic_DNA"/>
</dbReference>
<sequence length="66" mass="7842">MHLRYMEPREIGDVLLVYEKRIEQMMSCESIKYVKVWLSYGKIKNFFGLIFLLIARLSSSNLILTI</sequence>
<reference evidence="1" key="1">
    <citation type="submission" date="2016-02" db="EMBL/GenBank/DDBJ databases">
        <title>WGS assembly of Manihot esculenta.</title>
        <authorList>
            <person name="Bredeson J.V."/>
            <person name="Prochnik S.E."/>
            <person name="Lyons J.B."/>
            <person name="Schmutz J."/>
            <person name="Grimwood J."/>
            <person name="Vrebalov J."/>
            <person name="Bart R.S."/>
            <person name="Amuge T."/>
            <person name="Ferguson M.E."/>
            <person name="Green R."/>
            <person name="Putnam N."/>
            <person name="Stites J."/>
            <person name="Rounsley S."/>
            <person name="Rokhsar D.S."/>
        </authorList>
    </citation>
    <scope>NUCLEOTIDE SEQUENCE [LARGE SCALE GENOMIC DNA]</scope>
    <source>
        <tissue evidence="1">Leaf</tissue>
    </source>
</reference>
<gene>
    <name evidence="1" type="ORF">MANES_08G143800</name>
</gene>
<organism evidence="1">
    <name type="scientific">Manihot esculenta</name>
    <name type="common">Cassava</name>
    <name type="synonym">Jatropha manihot</name>
    <dbReference type="NCBI Taxonomy" id="3983"/>
    <lineage>
        <taxon>Eukaryota</taxon>
        <taxon>Viridiplantae</taxon>
        <taxon>Streptophyta</taxon>
        <taxon>Embryophyta</taxon>
        <taxon>Tracheophyta</taxon>
        <taxon>Spermatophyta</taxon>
        <taxon>Magnoliopsida</taxon>
        <taxon>eudicotyledons</taxon>
        <taxon>Gunneridae</taxon>
        <taxon>Pentapetalae</taxon>
        <taxon>rosids</taxon>
        <taxon>fabids</taxon>
        <taxon>Malpighiales</taxon>
        <taxon>Euphorbiaceae</taxon>
        <taxon>Crotonoideae</taxon>
        <taxon>Manihoteae</taxon>
        <taxon>Manihot</taxon>
    </lineage>
</organism>
<evidence type="ECO:0000313" key="1">
    <source>
        <dbReference type="EMBL" id="OAY44365.1"/>
    </source>
</evidence>
<protein>
    <submittedName>
        <fullName evidence="1">Uncharacterized protein</fullName>
    </submittedName>
</protein>
<name>A0A2C9VGA8_MANES</name>